<evidence type="ECO:0000313" key="1">
    <source>
        <dbReference type="EMBL" id="KAJ4729576.1"/>
    </source>
</evidence>
<name>A0ACC1Z0S5_MELAZ</name>
<dbReference type="Proteomes" id="UP001164539">
    <property type="component" value="Chromosome 1"/>
</dbReference>
<keyword evidence="2" id="KW-1185">Reference proteome</keyword>
<evidence type="ECO:0000313" key="2">
    <source>
        <dbReference type="Proteomes" id="UP001164539"/>
    </source>
</evidence>
<organism evidence="1 2">
    <name type="scientific">Melia azedarach</name>
    <name type="common">Chinaberry tree</name>
    <dbReference type="NCBI Taxonomy" id="155640"/>
    <lineage>
        <taxon>Eukaryota</taxon>
        <taxon>Viridiplantae</taxon>
        <taxon>Streptophyta</taxon>
        <taxon>Embryophyta</taxon>
        <taxon>Tracheophyta</taxon>
        <taxon>Spermatophyta</taxon>
        <taxon>Magnoliopsida</taxon>
        <taxon>eudicotyledons</taxon>
        <taxon>Gunneridae</taxon>
        <taxon>Pentapetalae</taxon>
        <taxon>rosids</taxon>
        <taxon>malvids</taxon>
        <taxon>Sapindales</taxon>
        <taxon>Meliaceae</taxon>
        <taxon>Melia</taxon>
    </lineage>
</organism>
<proteinExistence type="predicted"/>
<reference evidence="1 2" key="1">
    <citation type="journal article" date="2023" name="Science">
        <title>Complex scaffold remodeling in plant triterpene biosynthesis.</title>
        <authorList>
            <person name="De La Pena R."/>
            <person name="Hodgson H."/>
            <person name="Liu J.C."/>
            <person name="Stephenson M.J."/>
            <person name="Martin A.C."/>
            <person name="Owen C."/>
            <person name="Harkess A."/>
            <person name="Leebens-Mack J."/>
            <person name="Jimenez L.E."/>
            <person name="Osbourn A."/>
            <person name="Sattely E.S."/>
        </authorList>
    </citation>
    <scope>NUCLEOTIDE SEQUENCE [LARGE SCALE GENOMIC DNA]</scope>
    <source>
        <strain evidence="2">cv. JPN11</strain>
        <tissue evidence="1">Leaf</tissue>
    </source>
</reference>
<gene>
    <name evidence="1" type="ORF">OWV82_002338</name>
</gene>
<comment type="caution">
    <text evidence="1">The sequence shown here is derived from an EMBL/GenBank/DDBJ whole genome shotgun (WGS) entry which is preliminary data.</text>
</comment>
<sequence length="634" mass="70504">MQKGSCFNCHKQGHWARDCPSKTPKKSSSSSSARGGPISSPDQPVIHCPCGSGPCLVFVSRTEKNPDRKFYTCPVPGAGKCHFFKWYDKVTVNDINSFPGVVAPKCECGAGVCRRETEATGPNAGRSYFVCPIKKGLGACNFRLENTQVDTTVNESEDESKGYGSPQSTCDSHSIFDIVNSNMHKSNDLSLEQPGRPKFGLQKVDNPTDLPNSTSMSISSSQDGVQLTENRESGKTSDILSLNQHDSSPFVVPGNESSVLDSANGNLVVQVEKAAVDHLMCQSVIPCWQMQFWRQISAAVNISKRDVVHQSVGLHMLGWLGRLAFPPSRCLTNRPPAPFLCVIFPSFNPICIPQDRDMLYSEGSTMSRRLSNDELDKLSASISGQDLQLWNGDLRKASGVKRSSTTVEEIGTSKMLKFFEQTAFSVKQLLTIMSSVNPCDHHSLTRGVSEVFSVLNDMSVENNPVNGRLKEFADSALKFDRIEQSFGNERSIEELIELYNEQQIRFDDISKVHKKAVADFTASSKRLQSLHEEASRVREMLSQIENQLSCCEAETSNLKTHVDVISRDMLESKRSMQEAEEALKFRKQREEERCAAKAALEKISGSRQEVWGLHLRKRRKLELLPSEESSSKRL</sequence>
<accession>A0ACC1Z0S5</accession>
<protein>
    <submittedName>
        <fullName evidence="1">DNA topoisomerase</fullName>
    </submittedName>
</protein>
<dbReference type="EMBL" id="CM051394">
    <property type="protein sequence ID" value="KAJ4729576.1"/>
    <property type="molecule type" value="Genomic_DNA"/>
</dbReference>